<evidence type="ECO:0000313" key="4">
    <source>
        <dbReference type="Proteomes" id="UP000077266"/>
    </source>
</evidence>
<dbReference type="AlphaFoldDB" id="A0A165QE40"/>
<proteinExistence type="predicted"/>
<protein>
    <submittedName>
        <fullName evidence="3">Uncharacterized protein</fullName>
    </submittedName>
</protein>
<keyword evidence="2" id="KW-0472">Membrane</keyword>
<organism evidence="3 4">
    <name type="scientific">Exidia glandulosa HHB12029</name>
    <dbReference type="NCBI Taxonomy" id="1314781"/>
    <lineage>
        <taxon>Eukaryota</taxon>
        <taxon>Fungi</taxon>
        <taxon>Dikarya</taxon>
        <taxon>Basidiomycota</taxon>
        <taxon>Agaricomycotina</taxon>
        <taxon>Agaricomycetes</taxon>
        <taxon>Auriculariales</taxon>
        <taxon>Exidiaceae</taxon>
        <taxon>Exidia</taxon>
    </lineage>
</organism>
<evidence type="ECO:0000256" key="1">
    <source>
        <dbReference type="SAM" id="MobiDB-lite"/>
    </source>
</evidence>
<evidence type="ECO:0000256" key="2">
    <source>
        <dbReference type="SAM" id="Phobius"/>
    </source>
</evidence>
<dbReference type="Proteomes" id="UP000077266">
    <property type="component" value="Unassembled WGS sequence"/>
</dbReference>
<keyword evidence="4" id="KW-1185">Reference proteome</keyword>
<feature type="transmembrane region" description="Helical" evidence="2">
    <location>
        <begin position="6"/>
        <end position="29"/>
    </location>
</feature>
<sequence length="143" mass="15206">MSNLTAILIFGTMAVIAVAVAIAAMVITLRECLVRRRAQRSATAAQERATAAQISVYSWARQAYAVELARTQTDNTDTSCPTPPPTPTMDALPSSLLTPGPLCSLQPARQGRPLIALDHFSRPIHVTLADSPRASVNIDDPAA</sequence>
<evidence type="ECO:0000313" key="3">
    <source>
        <dbReference type="EMBL" id="KZW03475.1"/>
    </source>
</evidence>
<reference evidence="3 4" key="1">
    <citation type="journal article" date="2016" name="Mol. Biol. Evol.">
        <title>Comparative Genomics of Early-Diverging Mushroom-Forming Fungi Provides Insights into the Origins of Lignocellulose Decay Capabilities.</title>
        <authorList>
            <person name="Nagy L.G."/>
            <person name="Riley R."/>
            <person name="Tritt A."/>
            <person name="Adam C."/>
            <person name="Daum C."/>
            <person name="Floudas D."/>
            <person name="Sun H."/>
            <person name="Yadav J.S."/>
            <person name="Pangilinan J."/>
            <person name="Larsson K.H."/>
            <person name="Matsuura K."/>
            <person name="Barry K."/>
            <person name="Labutti K."/>
            <person name="Kuo R."/>
            <person name="Ohm R.A."/>
            <person name="Bhattacharya S.S."/>
            <person name="Shirouzu T."/>
            <person name="Yoshinaga Y."/>
            <person name="Martin F.M."/>
            <person name="Grigoriev I.V."/>
            <person name="Hibbett D.S."/>
        </authorList>
    </citation>
    <scope>NUCLEOTIDE SEQUENCE [LARGE SCALE GENOMIC DNA]</scope>
    <source>
        <strain evidence="3 4">HHB12029</strain>
    </source>
</reference>
<gene>
    <name evidence="3" type="ORF">EXIGLDRAFT_758826</name>
</gene>
<name>A0A165QE40_EXIGL</name>
<dbReference type="InParanoid" id="A0A165QE40"/>
<dbReference type="EMBL" id="KV425883">
    <property type="protein sequence ID" value="KZW03475.1"/>
    <property type="molecule type" value="Genomic_DNA"/>
</dbReference>
<accession>A0A165QE40</accession>
<keyword evidence="2" id="KW-0812">Transmembrane</keyword>
<feature type="region of interest" description="Disordered" evidence="1">
    <location>
        <begin position="70"/>
        <end position="91"/>
    </location>
</feature>
<keyword evidence="2" id="KW-1133">Transmembrane helix</keyword>